<reference evidence="1" key="1">
    <citation type="submission" date="2024-06" db="EMBL/GenBank/DDBJ databases">
        <authorList>
            <consortium name="consrtm"/>
            <person name="Uemura M."/>
            <person name="Terahara T."/>
        </authorList>
    </citation>
    <scope>NUCLEOTIDE SEQUENCE</scope>
    <source>
        <strain evidence="1">KM77-8</strain>
    </source>
</reference>
<sequence length="109" mass="10454">MAGVDELGAPGVEVDAQQLSGGVAVAVAGQSLVGQVGLFGQAGSCPAGAAQSAHQDRGGQGGVDVVAHGIGHRQVKGVAVQGVVEGVAAEVFGGLQAPAQCELCGLARQ</sequence>
<organism evidence="1">
    <name type="scientific">Streptomyces haneummycinicus</name>
    <dbReference type="NCBI Taxonomy" id="3074435"/>
    <lineage>
        <taxon>Bacteria</taxon>
        <taxon>Bacillati</taxon>
        <taxon>Actinomycetota</taxon>
        <taxon>Actinomycetes</taxon>
        <taxon>Kitasatosporales</taxon>
        <taxon>Streptomycetaceae</taxon>
        <taxon>Streptomyces</taxon>
    </lineage>
</organism>
<protein>
    <submittedName>
        <fullName evidence="1">Uncharacterized protein</fullName>
    </submittedName>
</protein>
<name>A0AAT9HI44_9ACTN</name>
<dbReference type="AlphaFoldDB" id="A0AAT9HI44"/>
<evidence type="ECO:0000313" key="1">
    <source>
        <dbReference type="EMBL" id="BFO17041.1"/>
    </source>
</evidence>
<proteinExistence type="predicted"/>
<reference evidence="1" key="2">
    <citation type="submission" date="2024-07" db="EMBL/GenBank/DDBJ databases">
        <title>Streptomyces haneummycinica sp. nov., a new antibiotic-producing actinobacterium isolated from marine sediment.</title>
        <authorList>
            <person name="Uemura M."/>
            <person name="Hamada M."/>
            <person name="Hirano S."/>
            <person name="Kobayashi K."/>
            <person name="Ohshiro T."/>
            <person name="Kobayashi T."/>
            <person name="Terahara T."/>
        </authorList>
    </citation>
    <scope>NUCLEOTIDE SEQUENCE</scope>
    <source>
        <strain evidence="1">KM77-8</strain>
    </source>
</reference>
<accession>A0AAT9HI44</accession>
<gene>
    <name evidence="1" type="ORF">SHKM778_34290</name>
</gene>
<dbReference type="EMBL" id="AP035768">
    <property type="protein sequence ID" value="BFO17041.1"/>
    <property type="molecule type" value="Genomic_DNA"/>
</dbReference>